<gene>
    <name evidence="1" type="ORF">Plil01_000312800</name>
</gene>
<reference evidence="1" key="1">
    <citation type="submission" date="2023-04" db="EMBL/GenBank/DDBJ databases">
        <title>Phytophthora lilii NBRC 32176.</title>
        <authorList>
            <person name="Ichikawa N."/>
            <person name="Sato H."/>
            <person name="Tonouchi N."/>
        </authorList>
    </citation>
    <scope>NUCLEOTIDE SEQUENCE</scope>
    <source>
        <strain evidence="1">NBRC 32176</strain>
    </source>
</reference>
<organism evidence="1 2">
    <name type="scientific">Phytophthora lilii</name>
    <dbReference type="NCBI Taxonomy" id="2077276"/>
    <lineage>
        <taxon>Eukaryota</taxon>
        <taxon>Sar</taxon>
        <taxon>Stramenopiles</taxon>
        <taxon>Oomycota</taxon>
        <taxon>Peronosporomycetes</taxon>
        <taxon>Peronosporales</taxon>
        <taxon>Peronosporaceae</taxon>
        <taxon>Phytophthora</taxon>
    </lineage>
</organism>
<dbReference type="EMBL" id="BSXW01000124">
    <property type="protein sequence ID" value="GMF12529.1"/>
    <property type="molecule type" value="Genomic_DNA"/>
</dbReference>
<keyword evidence="2" id="KW-1185">Reference proteome</keyword>
<sequence>MMKPDVLFKSETAIPVNSGGDKVVTVKELMFNFLFQSSLPSTSKCIDAIVDHFLPLIVHCATQDKSRYSSASGNDDLLWSTRSLPVCSRQEDFRQPHR</sequence>
<evidence type="ECO:0000313" key="2">
    <source>
        <dbReference type="Proteomes" id="UP001165083"/>
    </source>
</evidence>
<proteinExistence type="predicted"/>
<dbReference type="AlphaFoldDB" id="A0A9W6TED4"/>
<dbReference type="Proteomes" id="UP001165083">
    <property type="component" value="Unassembled WGS sequence"/>
</dbReference>
<comment type="caution">
    <text evidence="1">The sequence shown here is derived from an EMBL/GenBank/DDBJ whole genome shotgun (WGS) entry which is preliminary data.</text>
</comment>
<accession>A0A9W6TED4</accession>
<name>A0A9W6TED4_9STRA</name>
<evidence type="ECO:0000313" key="1">
    <source>
        <dbReference type="EMBL" id="GMF12529.1"/>
    </source>
</evidence>
<protein>
    <submittedName>
        <fullName evidence="1">Unnamed protein product</fullName>
    </submittedName>
</protein>